<organism evidence="1 2">
    <name type="scientific">Hyalomma asiaticum</name>
    <name type="common">Tick</name>
    <dbReference type="NCBI Taxonomy" id="266040"/>
    <lineage>
        <taxon>Eukaryota</taxon>
        <taxon>Metazoa</taxon>
        <taxon>Ecdysozoa</taxon>
        <taxon>Arthropoda</taxon>
        <taxon>Chelicerata</taxon>
        <taxon>Arachnida</taxon>
        <taxon>Acari</taxon>
        <taxon>Parasitiformes</taxon>
        <taxon>Ixodida</taxon>
        <taxon>Ixodoidea</taxon>
        <taxon>Ixodidae</taxon>
        <taxon>Hyalomminae</taxon>
        <taxon>Hyalomma</taxon>
    </lineage>
</organism>
<proteinExistence type="predicted"/>
<reference evidence="1" key="1">
    <citation type="submission" date="2020-05" db="EMBL/GenBank/DDBJ databases">
        <title>Large-scale comparative analyses of tick genomes elucidate their genetic diversity and vector capacities.</title>
        <authorList>
            <person name="Jia N."/>
            <person name="Wang J."/>
            <person name="Shi W."/>
            <person name="Du L."/>
            <person name="Sun Y."/>
            <person name="Zhan W."/>
            <person name="Jiang J."/>
            <person name="Wang Q."/>
            <person name="Zhang B."/>
            <person name="Ji P."/>
            <person name="Sakyi L.B."/>
            <person name="Cui X."/>
            <person name="Yuan T."/>
            <person name="Jiang B."/>
            <person name="Yang W."/>
            <person name="Lam T.T.-Y."/>
            <person name="Chang Q."/>
            <person name="Ding S."/>
            <person name="Wang X."/>
            <person name="Zhu J."/>
            <person name="Ruan X."/>
            <person name="Zhao L."/>
            <person name="Wei J."/>
            <person name="Que T."/>
            <person name="Du C."/>
            <person name="Cheng J."/>
            <person name="Dai P."/>
            <person name="Han X."/>
            <person name="Huang E."/>
            <person name="Gao Y."/>
            <person name="Liu J."/>
            <person name="Shao H."/>
            <person name="Ye R."/>
            <person name="Li L."/>
            <person name="Wei W."/>
            <person name="Wang X."/>
            <person name="Wang C."/>
            <person name="Yang T."/>
            <person name="Huo Q."/>
            <person name="Li W."/>
            <person name="Guo W."/>
            <person name="Chen H."/>
            <person name="Zhou L."/>
            <person name="Ni X."/>
            <person name="Tian J."/>
            <person name="Zhou Y."/>
            <person name="Sheng Y."/>
            <person name="Liu T."/>
            <person name="Pan Y."/>
            <person name="Xia L."/>
            <person name="Li J."/>
            <person name="Zhao F."/>
            <person name="Cao W."/>
        </authorList>
    </citation>
    <scope>NUCLEOTIDE SEQUENCE</scope>
    <source>
        <strain evidence="1">Hyas-2018</strain>
    </source>
</reference>
<evidence type="ECO:0000313" key="1">
    <source>
        <dbReference type="EMBL" id="KAH6948584.1"/>
    </source>
</evidence>
<protein>
    <submittedName>
        <fullName evidence="1">Uncharacterized protein</fullName>
    </submittedName>
</protein>
<comment type="caution">
    <text evidence="1">The sequence shown here is derived from an EMBL/GenBank/DDBJ whole genome shotgun (WGS) entry which is preliminary data.</text>
</comment>
<dbReference type="Proteomes" id="UP000821845">
    <property type="component" value="Chromosome 1"/>
</dbReference>
<gene>
    <name evidence="1" type="ORF">HPB50_025180</name>
</gene>
<accession>A0ACB7TQX7</accession>
<sequence length="565" mass="62763">MLLLCRETLHAKLATQEMVADQSIVKDMPAAEKKRINSSTTSEAADSESDAKPVNLEASIPAKHRRSRWKSSTSSSSEPTIKYSNIWASDIKLIEHLLEISFDNATLTTLPGVCEPRTFRVTGGLMSGLRSTSAVGSGWNAVLGEMSRSIANDLRGVGACLDTWQIVRGDDIQVISRRYLDVLAVKIGYDALGAEANESKFTLRRGRTEFLRVEMSDVACCYPCRTVPLVNQRKPWSGRPDSDDAYGARVVKVVNVLSRRVDDPRTIQDFGRYVAEKTVAKKGVDVRLLSIPVALGGLGLYPWDGRWAVETWNREPQMPVRLLTGTTFRADRMVLKYAGFGVRIRPSEAIKLADRETRQKITTDDLVEVSGVIRRLRRAELAQRVIVRVDAQVPVSGSDVVRFCGLLNFAKCLTVGVGKYRDMSTRCRLAQQAEAPLFASERKAVERVTALTQLAAVRRCSAGKMIRAHMPSFYRKLLTVEKGLKLRRSSAIDYLLGNLSVPGADWMPPCVPRLAAQAGAVLLSELSHRRKSQRCVDSLRYYEVGVRMFTNALLSSEYGRSLLHV</sequence>
<keyword evidence="2" id="KW-1185">Reference proteome</keyword>
<evidence type="ECO:0000313" key="2">
    <source>
        <dbReference type="Proteomes" id="UP000821845"/>
    </source>
</evidence>
<name>A0ACB7TQX7_HYAAI</name>
<dbReference type="EMBL" id="CM023481">
    <property type="protein sequence ID" value="KAH6948584.1"/>
    <property type="molecule type" value="Genomic_DNA"/>
</dbReference>